<evidence type="ECO:0000256" key="1">
    <source>
        <dbReference type="ARBA" id="ARBA00010751"/>
    </source>
</evidence>
<dbReference type="InterPro" id="IPR035439">
    <property type="entry name" value="UPF0145_dom_sf"/>
</dbReference>
<protein>
    <recommendedName>
        <fullName evidence="4">YbjQ family protein</fullName>
    </recommendedName>
</protein>
<name>A0A414ASR0_9FIRM</name>
<evidence type="ECO:0000313" key="3">
    <source>
        <dbReference type="Proteomes" id="UP000283975"/>
    </source>
</evidence>
<reference evidence="2 3" key="1">
    <citation type="submission" date="2018-08" db="EMBL/GenBank/DDBJ databases">
        <title>A genome reference for cultivated species of the human gut microbiota.</title>
        <authorList>
            <person name="Zou Y."/>
            <person name="Xue W."/>
            <person name="Luo G."/>
        </authorList>
    </citation>
    <scope>NUCLEOTIDE SEQUENCE [LARGE SCALE GENOMIC DNA]</scope>
    <source>
        <strain evidence="2 3">AM35-14</strain>
    </source>
</reference>
<dbReference type="EMBL" id="QSHZ01000020">
    <property type="protein sequence ID" value="RHC54582.1"/>
    <property type="molecule type" value="Genomic_DNA"/>
</dbReference>
<organism evidence="2 3">
    <name type="scientific">Enterocloster bolteae</name>
    <dbReference type="NCBI Taxonomy" id="208479"/>
    <lineage>
        <taxon>Bacteria</taxon>
        <taxon>Bacillati</taxon>
        <taxon>Bacillota</taxon>
        <taxon>Clostridia</taxon>
        <taxon>Lachnospirales</taxon>
        <taxon>Lachnospiraceae</taxon>
        <taxon>Enterocloster</taxon>
    </lineage>
</organism>
<dbReference type="AlphaFoldDB" id="A0A414ASR0"/>
<dbReference type="Gene3D" id="3.30.110.70">
    <property type="entry name" value="Hypothetical protein apc22750. Chain B"/>
    <property type="match status" value="1"/>
</dbReference>
<dbReference type="Proteomes" id="UP000283975">
    <property type="component" value="Unassembled WGS sequence"/>
</dbReference>
<comment type="similarity">
    <text evidence="1">Belongs to the UPF0145 family.</text>
</comment>
<dbReference type="SUPFAM" id="SSF117782">
    <property type="entry name" value="YbjQ-like"/>
    <property type="match status" value="1"/>
</dbReference>
<accession>A0A414ASR0</accession>
<proteinExistence type="inferred from homology"/>
<dbReference type="PANTHER" id="PTHR34068">
    <property type="entry name" value="UPF0145 PROTEIN YBJQ"/>
    <property type="match status" value="1"/>
</dbReference>
<dbReference type="InterPro" id="IPR002765">
    <property type="entry name" value="UPF0145_YbjQ-like"/>
</dbReference>
<sequence>MATCKCCDKKLGLLVGSNKLSDEYDEPMCDGCFYKFKTQLNIVEQSKDKYCLEINYENAVATIKKCNFSEDSTNYILSFAESLKQTVLDKLQQDIVNKTEEALRVEKEAEQKLQFKRLMDNHLMTTGYYFDGYRIKGYNGVISGSVVLGTGFLSEFGASISDLFGSQSELFSDKLETARELALKNLVKKSAQNSGNAIIGIDFDYITFSNNMIGVVANGTSVVVEKIEQGEG</sequence>
<evidence type="ECO:0008006" key="4">
    <source>
        <dbReference type="Google" id="ProtNLM"/>
    </source>
</evidence>
<evidence type="ECO:0000313" key="2">
    <source>
        <dbReference type="EMBL" id="RHC54582.1"/>
    </source>
</evidence>
<dbReference type="Pfam" id="PF01906">
    <property type="entry name" value="YbjQ_1"/>
    <property type="match status" value="1"/>
</dbReference>
<gene>
    <name evidence="2" type="ORF">DW839_17900</name>
</gene>
<comment type="caution">
    <text evidence="2">The sequence shown here is derived from an EMBL/GenBank/DDBJ whole genome shotgun (WGS) entry which is preliminary data.</text>
</comment>
<dbReference type="PANTHER" id="PTHR34068:SF1">
    <property type="entry name" value="UPF0145 PROTEIN YBJQ"/>
    <property type="match status" value="1"/>
</dbReference>